<keyword evidence="5 6" id="KW-0408">Iron</keyword>
<dbReference type="PANTHER" id="PTHR37823:SF1">
    <property type="entry name" value="CYTOCHROME C-553-LIKE"/>
    <property type="match status" value="1"/>
</dbReference>
<accession>A0ABQ2RXN0</accession>
<evidence type="ECO:0000256" key="5">
    <source>
        <dbReference type="ARBA" id="ARBA00023004"/>
    </source>
</evidence>
<feature type="domain" description="Cytochrome c" evidence="8">
    <location>
        <begin position="61"/>
        <end position="149"/>
    </location>
</feature>
<gene>
    <name evidence="9" type="ORF">GCM10008959_38350</name>
</gene>
<keyword evidence="4" id="KW-0249">Electron transport</keyword>
<evidence type="ECO:0000256" key="1">
    <source>
        <dbReference type="ARBA" id="ARBA00022448"/>
    </source>
</evidence>
<evidence type="ECO:0000256" key="2">
    <source>
        <dbReference type="ARBA" id="ARBA00022617"/>
    </source>
</evidence>
<dbReference type="SUPFAM" id="SSF46626">
    <property type="entry name" value="Cytochrome c"/>
    <property type="match status" value="1"/>
</dbReference>
<proteinExistence type="predicted"/>
<dbReference type="EMBL" id="BMQM01000043">
    <property type="protein sequence ID" value="GGR73291.1"/>
    <property type="molecule type" value="Genomic_DNA"/>
</dbReference>
<evidence type="ECO:0000256" key="3">
    <source>
        <dbReference type="ARBA" id="ARBA00022723"/>
    </source>
</evidence>
<dbReference type="InterPro" id="IPR051811">
    <property type="entry name" value="Cytochrome_c550/c551-like"/>
</dbReference>
<dbReference type="PROSITE" id="PS51007">
    <property type="entry name" value="CYTC"/>
    <property type="match status" value="1"/>
</dbReference>
<evidence type="ECO:0000313" key="10">
    <source>
        <dbReference type="Proteomes" id="UP000634308"/>
    </source>
</evidence>
<dbReference type="RefSeq" id="WP_189066597.1">
    <property type="nucleotide sequence ID" value="NZ_BMQM01000043.1"/>
</dbReference>
<keyword evidence="1" id="KW-0813">Transport</keyword>
<dbReference type="Pfam" id="PF00034">
    <property type="entry name" value="Cytochrom_C"/>
    <property type="match status" value="1"/>
</dbReference>
<keyword evidence="3 6" id="KW-0479">Metal-binding</keyword>
<dbReference type="Proteomes" id="UP000634308">
    <property type="component" value="Unassembled WGS sequence"/>
</dbReference>
<evidence type="ECO:0000256" key="4">
    <source>
        <dbReference type="ARBA" id="ARBA00022982"/>
    </source>
</evidence>
<comment type="caution">
    <text evidence="9">The sequence shown here is derived from an EMBL/GenBank/DDBJ whole genome shotgun (WGS) entry which is preliminary data.</text>
</comment>
<sequence>MNGPDLTPDLTPDPSERGFTVREIGAFVLFVTATVSLGVWGYRTGQGLAGTGGATVTAVHATVPDGQTLFAGNCAGCHGAQGQGGLGPALKAPAAWAAPDFQRAVMQGVTPDGRTLGAVMPRIAQVGLDGQDATPEQLAALQEYLKTLP</sequence>
<name>A0ABQ2RXN0_9DEIO</name>
<feature type="transmembrane region" description="Helical" evidence="7">
    <location>
        <begin position="24"/>
        <end position="42"/>
    </location>
</feature>
<reference evidence="10" key="1">
    <citation type="journal article" date="2019" name="Int. J. Syst. Evol. Microbiol.">
        <title>The Global Catalogue of Microorganisms (GCM) 10K type strain sequencing project: providing services to taxonomists for standard genome sequencing and annotation.</title>
        <authorList>
            <consortium name="The Broad Institute Genomics Platform"/>
            <consortium name="The Broad Institute Genome Sequencing Center for Infectious Disease"/>
            <person name="Wu L."/>
            <person name="Ma J."/>
        </authorList>
    </citation>
    <scope>NUCLEOTIDE SEQUENCE [LARGE SCALE GENOMIC DNA]</scope>
    <source>
        <strain evidence="10">JCM 31404</strain>
    </source>
</reference>
<keyword evidence="7" id="KW-1133">Transmembrane helix</keyword>
<dbReference type="InterPro" id="IPR036909">
    <property type="entry name" value="Cyt_c-like_dom_sf"/>
</dbReference>
<keyword evidence="7" id="KW-0472">Membrane</keyword>
<organism evidence="9 10">
    <name type="scientific">Deinococcus seoulensis</name>
    <dbReference type="NCBI Taxonomy" id="1837379"/>
    <lineage>
        <taxon>Bacteria</taxon>
        <taxon>Thermotogati</taxon>
        <taxon>Deinococcota</taxon>
        <taxon>Deinococci</taxon>
        <taxon>Deinococcales</taxon>
        <taxon>Deinococcaceae</taxon>
        <taxon>Deinococcus</taxon>
    </lineage>
</organism>
<evidence type="ECO:0000256" key="7">
    <source>
        <dbReference type="SAM" id="Phobius"/>
    </source>
</evidence>
<evidence type="ECO:0000313" key="9">
    <source>
        <dbReference type="EMBL" id="GGR73291.1"/>
    </source>
</evidence>
<dbReference type="InterPro" id="IPR009056">
    <property type="entry name" value="Cyt_c-like_dom"/>
</dbReference>
<protein>
    <recommendedName>
        <fullName evidence="8">Cytochrome c domain-containing protein</fullName>
    </recommendedName>
</protein>
<evidence type="ECO:0000256" key="6">
    <source>
        <dbReference type="PROSITE-ProRule" id="PRU00433"/>
    </source>
</evidence>
<evidence type="ECO:0000259" key="8">
    <source>
        <dbReference type="PROSITE" id="PS51007"/>
    </source>
</evidence>
<keyword evidence="7" id="KW-0812">Transmembrane</keyword>
<dbReference type="PANTHER" id="PTHR37823">
    <property type="entry name" value="CYTOCHROME C-553-LIKE"/>
    <property type="match status" value="1"/>
</dbReference>
<dbReference type="Gene3D" id="1.10.760.10">
    <property type="entry name" value="Cytochrome c-like domain"/>
    <property type="match status" value="1"/>
</dbReference>
<keyword evidence="10" id="KW-1185">Reference proteome</keyword>
<keyword evidence="2 6" id="KW-0349">Heme</keyword>